<feature type="transmembrane region" description="Helical" evidence="3">
    <location>
        <begin position="435"/>
        <end position="457"/>
    </location>
</feature>
<dbReference type="EMBL" id="JBHLUH010000004">
    <property type="protein sequence ID" value="MFC0526682.1"/>
    <property type="molecule type" value="Genomic_DNA"/>
</dbReference>
<evidence type="ECO:0000313" key="5">
    <source>
        <dbReference type="EMBL" id="MFC0526682.1"/>
    </source>
</evidence>
<feature type="transmembrane region" description="Helical" evidence="3">
    <location>
        <begin position="464"/>
        <end position="481"/>
    </location>
</feature>
<feature type="transmembrane region" description="Helical" evidence="3">
    <location>
        <begin position="385"/>
        <end position="404"/>
    </location>
</feature>
<protein>
    <submittedName>
        <fullName evidence="5">DUF5941 domain-containing protein</fullName>
    </submittedName>
</protein>
<keyword evidence="3" id="KW-0472">Membrane</keyword>
<proteinExistence type="inferred from homology"/>
<dbReference type="InterPro" id="IPR048254">
    <property type="entry name" value="CDP_ALCOHOL_P_TRANSF_CS"/>
</dbReference>
<evidence type="ECO:0000259" key="4">
    <source>
        <dbReference type="Pfam" id="PF19365"/>
    </source>
</evidence>
<dbReference type="PROSITE" id="PS00379">
    <property type="entry name" value="CDP_ALCOHOL_P_TRANSF"/>
    <property type="match status" value="1"/>
</dbReference>
<gene>
    <name evidence="5" type="ORF">ACFFIA_03320</name>
</gene>
<dbReference type="InterPro" id="IPR000462">
    <property type="entry name" value="CDP-OH_P_trans"/>
</dbReference>
<dbReference type="Proteomes" id="UP001589867">
    <property type="component" value="Unassembled WGS sequence"/>
</dbReference>
<feature type="transmembrane region" description="Helical" evidence="3">
    <location>
        <begin position="501"/>
        <end position="527"/>
    </location>
</feature>
<dbReference type="Pfam" id="PF19365">
    <property type="entry name" value="DUF5941"/>
    <property type="match status" value="1"/>
</dbReference>
<dbReference type="InterPro" id="IPR043130">
    <property type="entry name" value="CDP-OH_PTrfase_TM_dom"/>
</dbReference>
<name>A0ABV6LWK5_9ACTN</name>
<feature type="transmembrane region" description="Helical" evidence="3">
    <location>
        <begin position="213"/>
        <end position="234"/>
    </location>
</feature>
<keyword evidence="6" id="KW-1185">Reference proteome</keyword>
<dbReference type="Gene3D" id="1.20.120.1760">
    <property type="match status" value="1"/>
</dbReference>
<evidence type="ECO:0000313" key="6">
    <source>
        <dbReference type="Proteomes" id="UP001589867"/>
    </source>
</evidence>
<keyword evidence="3" id="KW-0812">Transmembrane</keyword>
<organism evidence="5 6">
    <name type="scientific">Phytohabitans kaempferiae</name>
    <dbReference type="NCBI Taxonomy" id="1620943"/>
    <lineage>
        <taxon>Bacteria</taxon>
        <taxon>Bacillati</taxon>
        <taxon>Actinomycetota</taxon>
        <taxon>Actinomycetes</taxon>
        <taxon>Micromonosporales</taxon>
        <taxon>Micromonosporaceae</taxon>
    </lineage>
</organism>
<evidence type="ECO:0000256" key="2">
    <source>
        <dbReference type="RuleBase" id="RU003750"/>
    </source>
</evidence>
<feature type="transmembrane region" description="Helical" evidence="3">
    <location>
        <begin position="240"/>
        <end position="257"/>
    </location>
</feature>
<comment type="caution">
    <text evidence="5">The sequence shown here is derived from an EMBL/GenBank/DDBJ whole genome shotgun (WGS) entry which is preliminary data.</text>
</comment>
<feature type="domain" description="DUF5941" evidence="4">
    <location>
        <begin position="424"/>
        <end position="594"/>
    </location>
</feature>
<dbReference type="InterPro" id="IPR045985">
    <property type="entry name" value="DUF5941"/>
</dbReference>
<evidence type="ECO:0000256" key="3">
    <source>
        <dbReference type="SAM" id="Phobius"/>
    </source>
</evidence>
<reference evidence="5 6" key="1">
    <citation type="submission" date="2024-09" db="EMBL/GenBank/DDBJ databases">
        <authorList>
            <person name="Sun Q."/>
            <person name="Mori K."/>
        </authorList>
    </citation>
    <scope>NUCLEOTIDE SEQUENCE [LARGE SCALE GENOMIC DNA]</scope>
    <source>
        <strain evidence="5 6">TBRC 3947</strain>
    </source>
</reference>
<dbReference type="Pfam" id="PF01066">
    <property type="entry name" value="CDP-OH_P_transf"/>
    <property type="match status" value="1"/>
</dbReference>
<dbReference type="RefSeq" id="WP_377245015.1">
    <property type="nucleotide sequence ID" value="NZ_JBHLUH010000004.1"/>
</dbReference>
<accession>A0ABV6LWK5</accession>
<feature type="transmembrane region" description="Helical" evidence="3">
    <location>
        <begin position="285"/>
        <end position="310"/>
    </location>
</feature>
<comment type="similarity">
    <text evidence="2">Belongs to the CDP-alcohol phosphatidyltransferase class-I family.</text>
</comment>
<feature type="transmembrane region" description="Helical" evidence="3">
    <location>
        <begin position="556"/>
        <end position="585"/>
    </location>
</feature>
<evidence type="ECO:0000256" key="1">
    <source>
        <dbReference type="ARBA" id="ARBA00022679"/>
    </source>
</evidence>
<keyword evidence="3" id="KW-1133">Transmembrane helix</keyword>
<keyword evidence="1 2" id="KW-0808">Transferase</keyword>
<sequence>MLGVIVTSGLEMTGQLAEQLLDAGTDKVVAVPDLAGLAGIASTAEEPLLICADDLVAHTAVLRHLATNPAGTTVALVLDAAAGSRGERVRDDRGRLVPGEPNAAFGGALRVDPPDLPALMAAARGGVGAGLDSLPAALRGLDVTIYTQRVRQLVAARARDTTSRAAVRAAIAEIHPEEVELRLAVRERDDVVATYLVSSWSPRLTGWAARVGLGPNLVTAFSAALVVAAALLFWLGGRPALLLGAVLLYLGFVFDRVDGQLARYTRRFSPFGGWLDTMADRVKEAAVYAGLAAGAGGGGWALAVAVLLLITVRQQSDSWYLALHDEAAARATPSRGRLGRLSHRVQSDQGSPAYWLKQTALFPIGARWAVTAVCVALLDQRAALVGVLACAVLSGAYTLVLRTARALTMRVPVLATVDATLYRDDGAAAHLLRRWAVPPLAAAGLGLAGAVAALVTARSGASELAVVALLPLVLAAGLGAWHPHDGPLDWLVPAGLRAAELLYVTAAGVAYDVPLPIVYLLLVALALHHCDFTTRLEKRVEGPPLHRLGLGWDGRAVVLVAGAFAGAATAAFAMLGLYVVALVAVDAWRTWSHGAAGR</sequence>